<feature type="transmembrane region" description="Helical" evidence="9">
    <location>
        <begin position="335"/>
        <end position="357"/>
    </location>
</feature>
<comment type="subcellular location">
    <subcellularLocation>
        <location evidence="1">Membrane</location>
        <topology evidence="1">Multi-pass membrane protein</topology>
    </subcellularLocation>
</comment>
<feature type="region of interest" description="Disordered" evidence="8">
    <location>
        <begin position="1"/>
        <end position="62"/>
    </location>
</feature>
<organism evidence="10 11">
    <name type="scientific">Embleya hyalina</name>
    <dbReference type="NCBI Taxonomy" id="516124"/>
    <lineage>
        <taxon>Bacteria</taxon>
        <taxon>Bacillati</taxon>
        <taxon>Actinomycetota</taxon>
        <taxon>Actinomycetes</taxon>
        <taxon>Kitasatosporales</taxon>
        <taxon>Streptomycetaceae</taxon>
        <taxon>Embleya</taxon>
    </lineage>
</organism>
<gene>
    <name evidence="10" type="ORF">EHYA_08017</name>
</gene>
<evidence type="ECO:0000256" key="3">
    <source>
        <dbReference type="ARBA" id="ARBA00022448"/>
    </source>
</evidence>
<keyword evidence="3 7" id="KW-0813">Transport</keyword>
<sequence length="532" mass="55772">MDATRPSRAAPAAARSASAPAAAVRAASAPDAASASGRGAHRAADAGPGSHHPSDPGSRSGGVAIETRSIDYVPARERHGKVWHQGPFWFTGNFVLTTMVTGFIGPALGLGLGWSILAVVLGACFGTFFMAFHANQGPRMGLPQMIQSRAQFGIRGAIVPFVAVVFVYVGFNVFNVVLATQGLQTVLPGGSTLWYAVLIAIAIVLAVVGHDLLHLVQRWLTYVLIAVFGVLSIGAIVNLDVSTPGGGGGMSWTAFLVVFSGAAGYQISYAVYVSDYSRYLPADVPARKVIWWTYAGAAGSAAWLMSLGALLASALPDPDAITAVRQVGNDIVPGFGTFAVLVSALALISIMAVNAYGAMLTTTSALDAFRPVRPTVRVRVIGIVAIEAIVFVVAIVLPEDYLGSFNDFILMMLYGLVPWTAVNLVDFYLVRRGHYAVTAIFDPRGIYGRWSWRGLTAYAVGFAAMIPFFKTSFFTGPAADALNGADLSFVVGLLVGGALYARLCRGLDLTAERAAERASEAELEGADAASGA</sequence>
<name>A0A401Z0D7_9ACTN</name>
<feature type="transmembrane region" description="Helical" evidence="9">
    <location>
        <begin position="152"/>
        <end position="173"/>
    </location>
</feature>
<dbReference type="Proteomes" id="UP000286931">
    <property type="component" value="Unassembled WGS sequence"/>
</dbReference>
<feature type="compositionally biased region" description="Low complexity" evidence="8">
    <location>
        <begin position="1"/>
        <end position="38"/>
    </location>
</feature>
<evidence type="ECO:0000256" key="8">
    <source>
        <dbReference type="SAM" id="MobiDB-lite"/>
    </source>
</evidence>
<feature type="transmembrane region" description="Helical" evidence="9">
    <location>
        <begin position="251"/>
        <end position="272"/>
    </location>
</feature>
<evidence type="ECO:0000256" key="4">
    <source>
        <dbReference type="ARBA" id="ARBA00022692"/>
    </source>
</evidence>
<feature type="transmembrane region" description="Helical" evidence="9">
    <location>
        <begin position="88"/>
        <end position="108"/>
    </location>
</feature>
<feature type="transmembrane region" description="Helical" evidence="9">
    <location>
        <begin position="481"/>
        <end position="503"/>
    </location>
</feature>
<dbReference type="PANTHER" id="PTHR31806:SF1">
    <property type="entry name" value="PURINE-CYTOSINE PERMEASE FCY2-RELATED"/>
    <property type="match status" value="1"/>
</dbReference>
<comment type="caution">
    <text evidence="10">The sequence shown here is derived from an EMBL/GenBank/DDBJ whole genome shotgun (WGS) entry which is preliminary data.</text>
</comment>
<keyword evidence="4 9" id="KW-0812">Transmembrane</keyword>
<keyword evidence="5 9" id="KW-1133">Transmembrane helix</keyword>
<keyword evidence="6 7" id="KW-0472">Membrane</keyword>
<dbReference type="PANTHER" id="PTHR31806">
    <property type="entry name" value="PURINE-CYTOSINE PERMEASE FCY2-RELATED"/>
    <property type="match status" value="1"/>
</dbReference>
<evidence type="ECO:0000256" key="2">
    <source>
        <dbReference type="ARBA" id="ARBA00008974"/>
    </source>
</evidence>
<evidence type="ECO:0000256" key="9">
    <source>
        <dbReference type="SAM" id="Phobius"/>
    </source>
</evidence>
<dbReference type="GO" id="GO:0022857">
    <property type="term" value="F:transmembrane transporter activity"/>
    <property type="evidence" value="ECO:0007669"/>
    <property type="project" value="InterPro"/>
</dbReference>
<evidence type="ECO:0000256" key="1">
    <source>
        <dbReference type="ARBA" id="ARBA00004141"/>
    </source>
</evidence>
<feature type="transmembrane region" description="Helical" evidence="9">
    <location>
        <begin position="292"/>
        <end position="315"/>
    </location>
</feature>
<protein>
    <submittedName>
        <fullName evidence="10">Cytosine permease</fullName>
    </submittedName>
</protein>
<feature type="transmembrane region" description="Helical" evidence="9">
    <location>
        <begin position="220"/>
        <end position="239"/>
    </location>
</feature>
<feature type="transmembrane region" description="Helical" evidence="9">
    <location>
        <begin position="450"/>
        <end position="469"/>
    </location>
</feature>
<dbReference type="RefSeq" id="WP_246127193.1">
    <property type="nucleotide sequence ID" value="NZ_BIFH01000038.1"/>
</dbReference>
<evidence type="ECO:0000313" key="11">
    <source>
        <dbReference type="Proteomes" id="UP000286931"/>
    </source>
</evidence>
<dbReference type="EMBL" id="BIFH01000038">
    <property type="protein sequence ID" value="GCE00292.1"/>
    <property type="molecule type" value="Genomic_DNA"/>
</dbReference>
<dbReference type="InterPro" id="IPR001248">
    <property type="entry name" value="Pur-cyt_permease"/>
</dbReference>
<proteinExistence type="inferred from homology"/>
<feature type="transmembrane region" description="Helical" evidence="9">
    <location>
        <begin position="409"/>
        <end position="429"/>
    </location>
</feature>
<feature type="transmembrane region" description="Helical" evidence="9">
    <location>
        <begin position="114"/>
        <end position="132"/>
    </location>
</feature>
<dbReference type="CDD" id="cd11484">
    <property type="entry name" value="SLC-NCS1sbd_CobB-like"/>
    <property type="match status" value="1"/>
</dbReference>
<comment type="similarity">
    <text evidence="2 7">Belongs to the purine-cytosine permease (2.A.39) family.</text>
</comment>
<evidence type="ECO:0000256" key="7">
    <source>
        <dbReference type="PIRNR" id="PIRNR002744"/>
    </source>
</evidence>
<evidence type="ECO:0000313" key="10">
    <source>
        <dbReference type="EMBL" id="GCE00292.1"/>
    </source>
</evidence>
<keyword evidence="11" id="KW-1185">Reference proteome</keyword>
<dbReference type="GO" id="GO:0005886">
    <property type="term" value="C:plasma membrane"/>
    <property type="evidence" value="ECO:0007669"/>
    <property type="project" value="TreeGrafter"/>
</dbReference>
<dbReference type="InterPro" id="IPR026030">
    <property type="entry name" value="Pur-cyt_permease_Fcy2/21/22"/>
</dbReference>
<feature type="transmembrane region" description="Helical" evidence="9">
    <location>
        <begin position="378"/>
        <end position="397"/>
    </location>
</feature>
<dbReference type="PIRSF" id="PIRSF002744">
    <property type="entry name" value="Pur-cyt_permease"/>
    <property type="match status" value="1"/>
</dbReference>
<feature type="transmembrane region" description="Helical" evidence="9">
    <location>
        <begin position="193"/>
        <end position="213"/>
    </location>
</feature>
<dbReference type="Gene3D" id="1.10.4160.10">
    <property type="entry name" value="Hydantoin permease"/>
    <property type="match status" value="1"/>
</dbReference>
<dbReference type="Pfam" id="PF02133">
    <property type="entry name" value="Transp_cyt_pur"/>
    <property type="match status" value="1"/>
</dbReference>
<evidence type="ECO:0000256" key="6">
    <source>
        <dbReference type="ARBA" id="ARBA00023136"/>
    </source>
</evidence>
<evidence type="ECO:0000256" key="5">
    <source>
        <dbReference type="ARBA" id="ARBA00022989"/>
    </source>
</evidence>
<reference evidence="10 11" key="1">
    <citation type="submission" date="2018-12" db="EMBL/GenBank/DDBJ databases">
        <title>Draft genome sequence of Embleya hyalina NBRC 13850T.</title>
        <authorList>
            <person name="Komaki H."/>
            <person name="Hosoyama A."/>
            <person name="Kimura A."/>
            <person name="Ichikawa N."/>
            <person name="Tamura T."/>
        </authorList>
    </citation>
    <scope>NUCLEOTIDE SEQUENCE [LARGE SCALE GENOMIC DNA]</scope>
    <source>
        <strain evidence="10 11">NBRC 13850</strain>
    </source>
</reference>
<accession>A0A401Z0D7</accession>
<dbReference type="AlphaFoldDB" id="A0A401Z0D7"/>